<dbReference type="AlphaFoldDB" id="A0AAW9RI53"/>
<proteinExistence type="predicted"/>
<keyword evidence="1" id="KW-0812">Transmembrane</keyword>
<dbReference type="Proteomes" id="UP001359886">
    <property type="component" value="Unassembled WGS sequence"/>
</dbReference>
<accession>A0AAW9RI53</accession>
<gene>
    <name evidence="2" type="ORF">V3330_13635</name>
</gene>
<feature type="transmembrane region" description="Helical" evidence="1">
    <location>
        <begin position="49"/>
        <end position="74"/>
    </location>
</feature>
<dbReference type="EMBL" id="JAZHOG010000009">
    <property type="protein sequence ID" value="MEJ8568669.1"/>
    <property type="molecule type" value="Genomic_DNA"/>
</dbReference>
<feature type="transmembrane region" description="Helical" evidence="1">
    <location>
        <begin position="134"/>
        <end position="157"/>
    </location>
</feature>
<organism evidence="2 3">
    <name type="scientific">Elongatibacter sediminis</name>
    <dbReference type="NCBI Taxonomy" id="3119006"/>
    <lineage>
        <taxon>Bacteria</taxon>
        <taxon>Pseudomonadati</taxon>
        <taxon>Pseudomonadota</taxon>
        <taxon>Gammaproteobacteria</taxon>
        <taxon>Chromatiales</taxon>
        <taxon>Wenzhouxiangellaceae</taxon>
        <taxon>Elongatibacter</taxon>
    </lineage>
</organism>
<evidence type="ECO:0000313" key="2">
    <source>
        <dbReference type="EMBL" id="MEJ8568669.1"/>
    </source>
</evidence>
<protein>
    <submittedName>
        <fullName evidence="2">DUF456 domain-containing protein</fullName>
    </submittedName>
</protein>
<sequence length="163" mass="16774">MDWTILWWLLVVLLVVAGLAGTVVPALPGVPMVFGGLLLGAWIGGYEAVGWWTLGLFAGLTALALLVDFLAGAFGARYAGAGVRAFWGATIGAIVGMFFGLPGIILGPFAGAVIGEVSGGRGWRDSGRAGVGAWLGMVFATAFKLAIAFLMIGWFVIQVGFGP</sequence>
<dbReference type="PANTHER" id="PTHR39165:SF1">
    <property type="entry name" value="DUF456 DOMAIN-CONTAINING PROTEIN"/>
    <property type="match status" value="1"/>
</dbReference>
<name>A0AAW9RI53_9GAMM</name>
<dbReference type="InterPro" id="IPR007403">
    <property type="entry name" value="DUF456"/>
</dbReference>
<evidence type="ECO:0000256" key="1">
    <source>
        <dbReference type="SAM" id="Phobius"/>
    </source>
</evidence>
<keyword evidence="3" id="KW-1185">Reference proteome</keyword>
<dbReference type="RefSeq" id="WP_354695992.1">
    <property type="nucleotide sequence ID" value="NZ_JAZHOG010000009.1"/>
</dbReference>
<evidence type="ECO:0000313" key="3">
    <source>
        <dbReference type="Proteomes" id="UP001359886"/>
    </source>
</evidence>
<keyword evidence="1" id="KW-0472">Membrane</keyword>
<dbReference type="PANTHER" id="PTHR39165">
    <property type="entry name" value="IG HYPOTHETICAL 17883"/>
    <property type="match status" value="1"/>
</dbReference>
<comment type="caution">
    <text evidence="2">The sequence shown here is derived from an EMBL/GenBank/DDBJ whole genome shotgun (WGS) entry which is preliminary data.</text>
</comment>
<reference evidence="2 3" key="1">
    <citation type="submission" date="2024-02" db="EMBL/GenBank/DDBJ databases">
        <title>A novel Wenzhouxiangellaceae bacterium, isolated from coastal sediments.</title>
        <authorList>
            <person name="Du Z.-J."/>
            <person name="Ye Y.-Q."/>
            <person name="Zhang X.-Y."/>
        </authorList>
    </citation>
    <scope>NUCLEOTIDE SEQUENCE [LARGE SCALE GENOMIC DNA]</scope>
    <source>
        <strain evidence="2 3">CH-27</strain>
    </source>
</reference>
<feature type="transmembrane region" description="Helical" evidence="1">
    <location>
        <begin position="86"/>
        <end position="114"/>
    </location>
</feature>
<keyword evidence="1" id="KW-1133">Transmembrane helix</keyword>
<dbReference type="Pfam" id="PF04306">
    <property type="entry name" value="DUF456"/>
    <property type="match status" value="1"/>
</dbReference>